<dbReference type="GO" id="GO:0005615">
    <property type="term" value="C:extracellular space"/>
    <property type="evidence" value="ECO:0007669"/>
    <property type="project" value="TreeGrafter"/>
</dbReference>
<dbReference type="PANTHER" id="PTHR12113">
    <property type="entry name" value="DICKKOPF3-LIKE 3"/>
    <property type="match status" value="1"/>
</dbReference>
<comment type="caution">
    <text evidence="10">The sequence shown here is derived from an EMBL/GenBank/DDBJ whole genome shotgun (WGS) entry which is preliminary data.</text>
</comment>
<dbReference type="EMBL" id="RJVU01052005">
    <property type="protein sequence ID" value="ROL41201.1"/>
    <property type="molecule type" value="Genomic_DNA"/>
</dbReference>
<comment type="subcellular location">
    <subcellularLocation>
        <location evidence="1">Secreted</location>
    </subcellularLocation>
</comment>
<dbReference type="Gene3D" id="2.10.80.10">
    <property type="entry name" value="Lipase, subunit A"/>
    <property type="match status" value="1"/>
</dbReference>
<evidence type="ECO:0000256" key="4">
    <source>
        <dbReference type="ARBA" id="ARBA00022525"/>
    </source>
</evidence>
<dbReference type="InterPro" id="IPR039863">
    <property type="entry name" value="DKK1-4"/>
</dbReference>
<comment type="similarity">
    <text evidence="2">Belongs to the dickkopf family.</text>
</comment>
<name>A0A3N0Y543_ANAGA</name>
<dbReference type="GO" id="GO:0090090">
    <property type="term" value="P:negative regulation of canonical Wnt signaling pathway"/>
    <property type="evidence" value="ECO:0007669"/>
    <property type="project" value="TreeGrafter"/>
</dbReference>
<feature type="domain" description="Dickkopf N-terminal cysteine-rich" evidence="9">
    <location>
        <begin position="287"/>
        <end position="337"/>
    </location>
</feature>
<keyword evidence="4" id="KW-0964">Secreted</keyword>
<evidence type="ECO:0000259" key="9">
    <source>
        <dbReference type="Pfam" id="PF04706"/>
    </source>
</evidence>
<dbReference type="GO" id="GO:0039706">
    <property type="term" value="F:co-receptor binding"/>
    <property type="evidence" value="ECO:0007669"/>
    <property type="project" value="TreeGrafter"/>
</dbReference>
<dbReference type="CDD" id="cd23014">
    <property type="entry name" value="Dkk3_N_Cys1"/>
    <property type="match status" value="1"/>
</dbReference>
<protein>
    <submittedName>
        <fullName evidence="10">Dickkopf-related protein 3</fullName>
    </submittedName>
</protein>
<dbReference type="PANTHER" id="PTHR12113:SF8">
    <property type="entry name" value="DICKKOPF-RELATED PROTEIN 3"/>
    <property type="match status" value="1"/>
</dbReference>
<reference evidence="10 11" key="1">
    <citation type="submission" date="2018-10" db="EMBL/GenBank/DDBJ databases">
        <title>Genome assembly for a Yunnan-Guizhou Plateau 3E fish, Anabarilius grahami (Regan), and its evolutionary and genetic applications.</title>
        <authorList>
            <person name="Jiang W."/>
        </authorList>
    </citation>
    <scope>NUCLEOTIDE SEQUENCE [LARGE SCALE GENOMIC DNA]</scope>
    <source>
        <strain evidence="10">AG-KIZ</strain>
        <tissue evidence="10">Muscle</tissue>
    </source>
</reference>
<dbReference type="Proteomes" id="UP000281406">
    <property type="component" value="Unassembled WGS sequence"/>
</dbReference>
<evidence type="ECO:0000256" key="1">
    <source>
        <dbReference type="ARBA" id="ARBA00004613"/>
    </source>
</evidence>
<dbReference type="GO" id="GO:0048019">
    <property type="term" value="F:receptor antagonist activity"/>
    <property type="evidence" value="ECO:0007669"/>
    <property type="project" value="TreeGrafter"/>
</dbReference>
<evidence type="ECO:0000256" key="6">
    <source>
        <dbReference type="ARBA" id="ARBA00022729"/>
    </source>
</evidence>
<feature type="coiled-coil region" evidence="8">
    <location>
        <begin position="198"/>
        <end position="225"/>
    </location>
</feature>
<dbReference type="InterPro" id="IPR047301">
    <property type="entry name" value="Dkk3_N"/>
</dbReference>
<evidence type="ECO:0000256" key="8">
    <source>
        <dbReference type="SAM" id="Coils"/>
    </source>
</evidence>
<dbReference type="Pfam" id="PF04706">
    <property type="entry name" value="Dickkopf_N"/>
    <property type="match status" value="1"/>
</dbReference>
<dbReference type="OrthoDB" id="6359792at2759"/>
<evidence type="ECO:0000256" key="2">
    <source>
        <dbReference type="ARBA" id="ARBA00010842"/>
    </source>
</evidence>
<dbReference type="AlphaFoldDB" id="A0A3N0Y543"/>
<dbReference type="CDD" id="cd23274">
    <property type="entry name" value="Dkk3_Cys2"/>
    <property type="match status" value="1"/>
</dbReference>
<evidence type="ECO:0000313" key="11">
    <source>
        <dbReference type="Proteomes" id="UP000281406"/>
    </source>
</evidence>
<keyword evidence="7" id="KW-1015">Disulfide bond</keyword>
<accession>A0A3N0Y543</accession>
<gene>
    <name evidence="10" type="ORF">DPX16_10353</name>
</gene>
<evidence type="ECO:0000256" key="5">
    <source>
        <dbReference type="ARBA" id="ARBA00022687"/>
    </source>
</evidence>
<evidence type="ECO:0000256" key="7">
    <source>
        <dbReference type="ARBA" id="ARBA00023157"/>
    </source>
</evidence>
<dbReference type="InterPro" id="IPR006796">
    <property type="entry name" value="Dickkopf_N"/>
</dbReference>
<keyword evidence="11" id="KW-1185">Reference proteome</keyword>
<organism evidence="10 11">
    <name type="scientific">Anabarilius grahami</name>
    <name type="common">Kanglang fish</name>
    <name type="synonym">Barilius grahami</name>
    <dbReference type="NCBI Taxonomy" id="495550"/>
    <lineage>
        <taxon>Eukaryota</taxon>
        <taxon>Metazoa</taxon>
        <taxon>Chordata</taxon>
        <taxon>Craniata</taxon>
        <taxon>Vertebrata</taxon>
        <taxon>Euteleostomi</taxon>
        <taxon>Actinopterygii</taxon>
        <taxon>Neopterygii</taxon>
        <taxon>Teleostei</taxon>
        <taxon>Ostariophysi</taxon>
        <taxon>Cypriniformes</taxon>
        <taxon>Xenocyprididae</taxon>
        <taxon>Xenocypridinae</taxon>
        <taxon>Xenocypridinae incertae sedis</taxon>
        <taxon>Anabarilius</taxon>
    </lineage>
</organism>
<keyword evidence="3" id="KW-0217">Developmental protein</keyword>
<keyword evidence="6" id="KW-0732">Signal</keyword>
<dbReference type="InterPro" id="IPR047300">
    <property type="entry name" value="Dkk3_Cys2"/>
</dbReference>
<keyword evidence="8" id="KW-0175">Coiled coil</keyword>
<keyword evidence="5" id="KW-0879">Wnt signaling pathway</keyword>
<dbReference type="GO" id="GO:0016055">
    <property type="term" value="P:Wnt signaling pathway"/>
    <property type="evidence" value="ECO:0007669"/>
    <property type="project" value="UniProtKB-KW"/>
</dbReference>
<evidence type="ECO:0000256" key="3">
    <source>
        <dbReference type="ARBA" id="ARBA00022473"/>
    </source>
</evidence>
<sequence length="441" mass="50913">MRELMRFILVLRITFDLPQEPMRFILVLRSTFELQQEPVRFILVLRSTFELQQEPMRFILVLRITFELQQEPMRFILVLRITFELQKEPMRFILVLRITFELQQEPMRFILVLRITFELPQEPMRFIPVLRSTFGLQQEPMRFILVLRITFELQQEPMSLCLGIVHGIVPEISKTDMDIIANIETNVAQGQTTLSDMFKEVEELMEDTQQKLEDAVHQMDNETAKSSLHPQNVSSNLQNYSSIEIRAGNQSIYIAERINKTTDNSAEETNSSTLIQPRDSENNLDHECVIDEDCEKGRYCLYETHSSKCLPCKQLDATCSKDEECCAGQLCVWGQCASNSTKGDAGTICQYQHDCKEEFCCAFHKVCSSKPIERERCIISANHLLELLSWDLQGEGPQEHCPCAGDLQCQHLGRGALCLKSQNSSEEDLTDTLYSEIDYIV</sequence>
<evidence type="ECO:0000313" key="10">
    <source>
        <dbReference type="EMBL" id="ROL41201.1"/>
    </source>
</evidence>
<proteinExistence type="inferred from homology"/>